<gene>
    <name evidence="3" type="ORF">BKA02_002008</name>
</gene>
<dbReference type="GO" id="GO:0016747">
    <property type="term" value="F:acyltransferase activity, transferring groups other than amino-acyl groups"/>
    <property type="evidence" value="ECO:0007669"/>
    <property type="project" value="InterPro"/>
</dbReference>
<dbReference type="GO" id="GO:0016020">
    <property type="term" value="C:membrane"/>
    <property type="evidence" value="ECO:0007669"/>
    <property type="project" value="TreeGrafter"/>
</dbReference>
<dbReference type="Pfam" id="PF01757">
    <property type="entry name" value="Acyl_transf_3"/>
    <property type="match status" value="1"/>
</dbReference>
<reference evidence="3 4" key="1">
    <citation type="submission" date="2020-07" db="EMBL/GenBank/DDBJ databases">
        <title>Sequencing the genomes of 1000 actinobacteria strains.</title>
        <authorList>
            <person name="Klenk H.-P."/>
        </authorList>
    </citation>
    <scope>NUCLEOTIDE SEQUENCE [LARGE SCALE GENOMIC DNA]</scope>
    <source>
        <strain evidence="3 4">DSM 22185</strain>
    </source>
</reference>
<dbReference type="Proteomes" id="UP000552045">
    <property type="component" value="Unassembled WGS sequence"/>
</dbReference>
<feature type="transmembrane region" description="Helical" evidence="1">
    <location>
        <begin position="241"/>
        <end position="259"/>
    </location>
</feature>
<feature type="transmembrane region" description="Helical" evidence="1">
    <location>
        <begin position="188"/>
        <end position="210"/>
    </location>
</feature>
<feature type="transmembrane region" description="Helical" evidence="1">
    <location>
        <begin position="52"/>
        <end position="68"/>
    </location>
</feature>
<dbReference type="AlphaFoldDB" id="A0A7Y9JNV6"/>
<dbReference type="GO" id="GO:0000271">
    <property type="term" value="P:polysaccharide biosynthetic process"/>
    <property type="evidence" value="ECO:0007669"/>
    <property type="project" value="TreeGrafter"/>
</dbReference>
<accession>A0A7Y9JNV6</accession>
<evidence type="ECO:0000256" key="1">
    <source>
        <dbReference type="SAM" id="Phobius"/>
    </source>
</evidence>
<dbReference type="EMBL" id="JACCBH010000001">
    <property type="protein sequence ID" value="NYD54953.1"/>
    <property type="molecule type" value="Genomic_DNA"/>
</dbReference>
<dbReference type="InterPro" id="IPR050879">
    <property type="entry name" value="Acyltransferase_3"/>
</dbReference>
<organism evidence="3 4">
    <name type="scientific">Microbacterium pseudoresistens</name>
    <dbReference type="NCBI Taxonomy" id="640634"/>
    <lineage>
        <taxon>Bacteria</taxon>
        <taxon>Bacillati</taxon>
        <taxon>Actinomycetota</taxon>
        <taxon>Actinomycetes</taxon>
        <taxon>Micrococcales</taxon>
        <taxon>Microbacteriaceae</taxon>
        <taxon>Microbacterium</taxon>
    </lineage>
</organism>
<evidence type="ECO:0000313" key="4">
    <source>
        <dbReference type="Proteomes" id="UP000552045"/>
    </source>
</evidence>
<feature type="transmembrane region" description="Helical" evidence="1">
    <location>
        <begin position="319"/>
        <end position="339"/>
    </location>
</feature>
<name>A0A7Y9JNV6_9MICO</name>
<keyword evidence="4" id="KW-1185">Reference proteome</keyword>
<feature type="transmembrane region" description="Helical" evidence="1">
    <location>
        <begin position="88"/>
        <end position="110"/>
    </location>
</feature>
<dbReference type="PANTHER" id="PTHR23028:SF53">
    <property type="entry name" value="ACYL_TRANSF_3 DOMAIN-CONTAINING PROTEIN"/>
    <property type="match status" value="1"/>
</dbReference>
<keyword evidence="1" id="KW-0472">Membrane</keyword>
<evidence type="ECO:0000313" key="3">
    <source>
        <dbReference type="EMBL" id="NYD54953.1"/>
    </source>
</evidence>
<sequence length="362" mass="39964">MSAARVLDGEPYPYRRNSLNLFRLILAAIVLFAHSWYIAGRGTGPLIHGENLGGWAVAGFFVLSGFLITRSRLRTSAGDYLLHRVARIYPAFLVCLLVTAGLFGPIAALLEHGTLAGYLSTPVTPFQYVWGNLGLAVSSYDIGATLDTVPYPNAWNGSLWTLYYEFLCYLTVWVLGAWALFRRSILPAFILFALSVLVWANLGFLARFGLDPSFGLLFKLLPFFLGGACAYFIVDRFGINRWIAIATIVIAVALIVLVPGWGGQVSAPFLTYGLLFLSTVIPQPRWIAKNDISYGFYIYAWPVQQLMVLAGGLRWGMVVYIILTIVGTVILAAASWFLIERPSMQRVRHRREPAATIAPAAS</sequence>
<dbReference type="PANTHER" id="PTHR23028">
    <property type="entry name" value="ACETYLTRANSFERASE"/>
    <property type="match status" value="1"/>
</dbReference>
<keyword evidence="1" id="KW-1133">Transmembrane helix</keyword>
<feature type="domain" description="Acyltransferase 3" evidence="2">
    <location>
        <begin position="17"/>
        <end position="333"/>
    </location>
</feature>
<dbReference type="RefSeq" id="WP_179433683.1">
    <property type="nucleotide sequence ID" value="NZ_BAABLC010000002.1"/>
</dbReference>
<proteinExistence type="predicted"/>
<dbReference type="InterPro" id="IPR002656">
    <property type="entry name" value="Acyl_transf_3_dom"/>
</dbReference>
<protein>
    <submittedName>
        <fullName evidence="3">Peptidoglycan/LPS O-acetylase OafA/YrhL</fullName>
    </submittedName>
</protein>
<feature type="transmembrane region" description="Helical" evidence="1">
    <location>
        <begin position="21"/>
        <end position="40"/>
    </location>
</feature>
<evidence type="ECO:0000259" key="2">
    <source>
        <dbReference type="Pfam" id="PF01757"/>
    </source>
</evidence>
<comment type="caution">
    <text evidence="3">The sequence shown here is derived from an EMBL/GenBank/DDBJ whole genome shotgun (WGS) entry which is preliminary data.</text>
</comment>
<keyword evidence="1" id="KW-0812">Transmembrane</keyword>
<feature type="transmembrane region" description="Helical" evidence="1">
    <location>
        <begin position="216"/>
        <end position="234"/>
    </location>
</feature>
<feature type="transmembrane region" description="Helical" evidence="1">
    <location>
        <begin position="162"/>
        <end position="181"/>
    </location>
</feature>